<reference evidence="2" key="1">
    <citation type="journal article" date="2019" name="Int. J. Syst. Evol. Microbiol.">
        <title>The Global Catalogue of Microorganisms (GCM) 10K type strain sequencing project: providing services to taxonomists for standard genome sequencing and annotation.</title>
        <authorList>
            <consortium name="The Broad Institute Genomics Platform"/>
            <consortium name="The Broad Institute Genome Sequencing Center for Infectious Disease"/>
            <person name="Wu L."/>
            <person name="Ma J."/>
        </authorList>
    </citation>
    <scope>NUCLEOTIDE SEQUENCE [LARGE SCALE GENOMIC DNA]</scope>
    <source>
        <strain evidence="2">CGMCC 4.7152</strain>
    </source>
</reference>
<evidence type="ECO:0000313" key="1">
    <source>
        <dbReference type="EMBL" id="MFC4998472.1"/>
    </source>
</evidence>
<organism evidence="1 2">
    <name type="scientific">Dactylosporangium cerinum</name>
    <dbReference type="NCBI Taxonomy" id="1434730"/>
    <lineage>
        <taxon>Bacteria</taxon>
        <taxon>Bacillati</taxon>
        <taxon>Actinomycetota</taxon>
        <taxon>Actinomycetes</taxon>
        <taxon>Micromonosporales</taxon>
        <taxon>Micromonosporaceae</taxon>
        <taxon>Dactylosporangium</taxon>
    </lineage>
</organism>
<proteinExistence type="predicted"/>
<dbReference type="RefSeq" id="WP_380114720.1">
    <property type="nucleotide sequence ID" value="NZ_JBHSIU010000011.1"/>
</dbReference>
<name>A0ABV9VU60_9ACTN</name>
<protein>
    <submittedName>
        <fullName evidence="1">Uncharacterized protein</fullName>
    </submittedName>
</protein>
<sequence>MAAGLNLPLDPITTLLTGALYVNVDDEYTVPSEHLTATGLSADAERTAARQVGALPSERLLQLLNAAMPDEPAMLWESGPDLASLASAWRSAPPDPPYQFDPSN</sequence>
<evidence type="ECO:0000313" key="2">
    <source>
        <dbReference type="Proteomes" id="UP001595912"/>
    </source>
</evidence>
<keyword evidence="2" id="KW-1185">Reference proteome</keyword>
<dbReference type="EMBL" id="JBHSIU010000011">
    <property type="protein sequence ID" value="MFC4998472.1"/>
    <property type="molecule type" value="Genomic_DNA"/>
</dbReference>
<gene>
    <name evidence="1" type="ORF">ACFPIJ_11570</name>
</gene>
<dbReference type="Proteomes" id="UP001595912">
    <property type="component" value="Unassembled WGS sequence"/>
</dbReference>
<comment type="caution">
    <text evidence="1">The sequence shown here is derived from an EMBL/GenBank/DDBJ whole genome shotgun (WGS) entry which is preliminary data.</text>
</comment>
<accession>A0ABV9VU60</accession>